<evidence type="ECO:0000313" key="3">
    <source>
        <dbReference type="Proteomes" id="UP000806285"/>
    </source>
</evidence>
<comment type="caution">
    <text evidence="2">The sequence shown here is derived from an EMBL/GenBank/DDBJ whole genome shotgun (WGS) entry which is preliminary data.</text>
</comment>
<dbReference type="EMBL" id="JADDIV010000003">
    <property type="protein sequence ID" value="MBE7367852.1"/>
    <property type="molecule type" value="Genomic_DNA"/>
</dbReference>
<evidence type="ECO:0008006" key="4">
    <source>
        <dbReference type="Google" id="ProtNLM"/>
    </source>
</evidence>
<keyword evidence="1" id="KW-0812">Transmembrane</keyword>
<feature type="transmembrane region" description="Helical" evidence="1">
    <location>
        <begin position="29"/>
        <end position="50"/>
    </location>
</feature>
<organism evidence="2 3">
    <name type="scientific">Ramlibacter pallidus</name>
    <dbReference type="NCBI Taxonomy" id="2780087"/>
    <lineage>
        <taxon>Bacteria</taxon>
        <taxon>Pseudomonadati</taxon>
        <taxon>Pseudomonadota</taxon>
        <taxon>Betaproteobacteria</taxon>
        <taxon>Burkholderiales</taxon>
        <taxon>Comamonadaceae</taxon>
        <taxon>Ramlibacter</taxon>
    </lineage>
</organism>
<reference evidence="2 3" key="1">
    <citation type="submission" date="2020-10" db="EMBL/GenBank/DDBJ databases">
        <title>Ramlibacter sp. HM2 16S ribosomal RNA gene Genome sequencing and assembly.</title>
        <authorList>
            <person name="Kang M."/>
        </authorList>
    </citation>
    <scope>NUCLEOTIDE SEQUENCE [LARGE SCALE GENOMIC DNA]</scope>
    <source>
        <strain evidence="2 3">HM2</strain>
    </source>
</reference>
<dbReference type="RefSeq" id="WP_193676483.1">
    <property type="nucleotide sequence ID" value="NZ_JADDIV010000003.1"/>
</dbReference>
<keyword evidence="1" id="KW-1133">Transmembrane helix</keyword>
<keyword evidence="1" id="KW-0472">Membrane</keyword>
<evidence type="ECO:0000256" key="1">
    <source>
        <dbReference type="SAM" id="Phobius"/>
    </source>
</evidence>
<gene>
    <name evidence="2" type="ORF">IM787_09755</name>
</gene>
<keyword evidence="3" id="KW-1185">Reference proteome</keyword>
<sequence length="56" mass="6127">MKYLSPGPSSGKWGAIERLLMQMLGREGVLLALVAIGVLFLSLALPDVLARFKRKD</sequence>
<proteinExistence type="predicted"/>
<evidence type="ECO:0000313" key="2">
    <source>
        <dbReference type="EMBL" id="MBE7367852.1"/>
    </source>
</evidence>
<accession>A0ABR9S3I6</accession>
<name>A0ABR9S3I6_9BURK</name>
<dbReference type="Proteomes" id="UP000806285">
    <property type="component" value="Unassembled WGS sequence"/>
</dbReference>
<protein>
    <recommendedName>
        <fullName evidence="4">ABC transporter permease</fullName>
    </recommendedName>
</protein>